<keyword evidence="1" id="KW-0732">Signal</keyword>
<feature type="signal peptide" evidence="1">
    <location>
        <begin position="1"/>
        <end position="22"/>
    </location>
</feature>
<keyword evidence="3" id="KW-1185">Reference proteome</keyword>
<gene>
    <name evidence="2" type="ORF">V202x_36380</name>
</gene>
<organism evidence="2 3">
    <name type="scientific">Gimesia aquarii</name>
    <dbReference type="NCBI Taxonomy" id="2527964"/>
    <lineage>
        <taxon>Bacteria</taxon>
        <taxon>Pseudomonadati</taxon>
        <taxon>Planctomycetota</taxon>
        <taxon>Planctomycetia</taxon>
        <taxon>Planctomycetales</taxon>
        <taxon>Planctomycetaceae</taxon>
        <taxon>Gimesia</taxon>
    </lineage>
</organism>
<evidence type="ECO:0000256" key="1">
    <source>
        <dbReference type="SAM" id="SignalP"/>
    </source>
</evidence>
<dbReference type="AlphaFoldDB" id="A0A517WYB1"/>
<dbReference type="RefSeq" id="WP_145177737.1">
    <property type="nucleotide sequence ID" value="NZ_CP037422.1"/>
</dbReference>
<evidence type="ECO:0008006" key="4">
    <source>
        <dbReference type="Google" id="ProtNLM"/>
    </source>
</evidence>
<dbReference type="OrthoDB" id="212892at2"/>
<reference evidence="2 3" key="1">
    <citation type="submission" date="2019-03" db="EMBL/GenBank/DDBJ databases">
        <title>Deep-cultivation of Planctomycetes and their phenomic and genomic characterization uncovers novel biology.</title>
        <authorList>
            <person name="Wiegand S."/>
            <person name="Jogler M."/>
            <person name="Boedeker C."/>
            <person name="Pinto D."/>
            <person name="Vollmers J."/>
            <person name="Rivas-Marin E."/>
            <person name="Kohn T."/>
            <person name="Peeters S.H."/>
            <person name="Heuer A."/>
            <person name="Rast P."/>
            <person name="Oberbeckmann S."/>
            <person name="Bunk B."/>
            <person name="Jeske O."/>
            <person name="Meyerdierks A."/>
            <person name="Storesund J.E."/>
            <person name="Kallscheuer N."/>
            <person name="Luecker S."/>
            <person name="Lage O.M."/>
            <person name="Pohl T."/>
            <person name="Merkel B.J."/>
            <person name="Hornburger P."/>
            <person name="Mueller R.-W."/>
            <person name="Bruemmer F."/>
            <person name="Labrenz M."/>
            <person name="Spormann A.M."/>
            <person name="Op den Camp H."/>
            <person name="Overmann J."/>
            <person name="Amann R."/>
            <person name="Jetten M.S.M."/>
            <person name="Mascher T."/>
            <person name="Medema M.H."/>
            <person name="Devos D.P."/>
            <person name="Kaster A.-K."/>
            <person name="Ovreas L."/>
            <person name="Rohde M."/>
            <person name="Galperin M.Y."/>
            <person name="Jogler C."/>
        </authorList>
    </citation>
    <scope>NUCLEOTIDE SEQUENCE [LARGE SCALE GENOMIC DNA]</scope>
    <source>
        <strain evidence="2 3">V202</strain>
    </source>
</reference>
<evidence type="ECO:0000313" key="3">
    <source>
        <dbReference type="Proteomes" id="UP000318384"/>
    </source>
</evidence>
<evidence type="ECO:0000313" key="2">
    <source>
        <dbReference type="EMBL" id="QDU10239.1"/>
    </source>
</evidence>
<proteinExistence type="predicted"/>
<dbReference type="Proteomes" id="UP000318384">
    <property type="component" value="Chromosome"/>
</dbReference>
<protein>
    <recommendedName>
        <fullName evidence="4">HEAT repeat protein</fullName>
    </recommendedName>
</protein>
<feature type="chain" id="PRO_5021772806" description="HEAT repeat protein" evidence="1">
    <location>
        <begin position="23"/>
        <end position="381"/>
    </location>
</feature>
<name>A0A517WYB1_9PLAN</name>
<accession>A0A517WYB1</accession>
<sequence precursor="true">MKRSSFLFCLIFLFSSLMTVWADDVEQQIVQIKQVQKEGQGNLTASQAVQKLSKSNASALIPILSSFKDANPIAVNWLRGAFEAIAANAIKQKTLPTQKLEKFIQDKSQNPRARRLAYETLIKVDPQAADRIIPGMLNDASVTLRRDAVQRLIDEAKSLEKAGKKDQAKKVYQQALSGATDSDQVKVIVKPLRGLGDKIDLQKHFGFLTDWMIVGPFDNRDKKGYDTVYSPEDKIDFSSTLEGKEGKVKWKSVNTKDDYGIFDIAKSISPYKGAVMYCVADFYSPQEQSLEIRLGTPNAWKIWVNGKLLFARNEYHRGMVVDQYSVPVKFKPGKNVILLKLCQNEQTDSWAQRYQFQLRIAHPSGIGVLSQKAETTTQLSP</sequence>
<dbReference type="EMBL" id="CP037422">
    <property type="protein sequence ID" value="QDU10239.1"/>
    <property type="molecule type" value="Genomic_DNA"/>
</dbReference>